<protein>
    <recommendedName>
        <fullName evidence="6">SWIM-type domain-containing protein</fullName>
    </recommendedName>
</protein>
<accession>A0AAD8VIW8</accession>
<dbReference type="Pfam" id="PF04434">
    <property type="entry name" value="SWIM"/>
    <property type="match status" value="1"/>
</dbReference>
<dbReference type="GO" id="GO:0008270">
    <property type="term" value="F:zinc ion binding"/>
    <property type="evidence" value="ECO:0007669"/>
    <property type="project" value="UniProtKB-KW"/>
</dbReference>
<feature type="compositionally biased region" description="Pro residues" evidence="5">
    <location>
        <begin position="53"/>
        <end position="63"/>
    </location>
</feature>
<reference evidence="7" key="1">
    <citation type="submission" date="2023-07" db="EMBL/GenBank/DDBJ databases">
        <title>A chromosome-level genome assembly of Lolium multiflorum.</title>
        <authorList>
            <person name="Chen Y."/>
            <person name="Copetti D."/>
            <person name="Kolliker R."/>
            <person name="Studer B."/>
        </authorList>
    </citation>
    <scope>NUCLEOTIDE SEQUENCE</scope>
    <source>
        <strain evidence="7">02402/16</strain>
        <tissue evidence="7">Leaf</tissue>
    </source>
</reference>
<dbReference type="Pfam" id="PF03101">
    <property type="entry name" value="FAR1"/>
    <property type="match status" value="1"/>
</dbReference>
<dbReference type="InterPro" id="IPR007527">
    <property type="entry name" value="Znf_SWIM"/>
</dbReference>
<sequence>MPNCQTEWPAQKGKYLSGWLKKESHLVHHLRAGWLLLARTRSRKNRAGDSPSNPRPNLAPPDPRSQICRKSYQLFVNLELPAPFTPFVCLQLPISLRILPSSLRQAPPNPFVNLPALHVYEPRTRHLQTRKISSGVFRSAIDVEEVMMLSFAIPVALYIFFVNDAYVFIEQGVPGTHGVDFLDLNEVPFDINEEPGILPPNYFTQLLDEAIDESPQPPVNTHAPVVNVEPAATNTYTGPLVATTYTTTIAQDGNDDEASSQPNDPHVGMRYDTLEGAKEHYNAHAARKGFSVKVNSSRRSTITGEKQKQQFTCNKFRRPRKDDGGAELQVDVGPIPDSVSEDEADIENAELASVVADLAAQGRKEKAPKKRKRENIVHTFCKAQMVVKLIDGRWEVIHFVPEHNHPLIHKPSLTKYLRSHQGMPKEEKEFVKNLHNTNLTAGKMMEIMSEFYGSELLVPYTTKTITNYCATLTREETKDGDLAKVVSYFVELKEEKDPDFYFRLKLDDEDRVENIFWVDGAARKAYAEAYHDCVSFDATYLTNKYSMPFAPFIGINKHGQSIMLGCGFVKQELATSYDWLFESFLIAMNGLAPDNIITDQDGAMAVSIGRLFPSSVHRNCRWHIMQNAQLKCGPTLGRNPGLAEDFNDCIDFSFSPEEFEAKWALFVGKWPVVGGANSYFTTLYANRAKWVPCYFKHRFFPFLQSTQRSEGFNDILKRYTNPKKSILHFVQQYEKLQTHVLVKEGANDYRTDCLELHPWSPFPVEEHAFKVYCRDIYLRFRNEFELIGRYNVLPFGCNFYKLEPNRGWCAKYGTRTYLVTANKEEGTYYCECSKMDRDGILCCHILKIFTHLGVDEIPDRYILKRWTQGALSGYVPAAVAEQPDVMPPESQVQLRHANLNMGFTKLARIASRTDAATAIVNKHLRAAATEISHLNKSLKKKKPVSAVPSTSAPDQPTKPRDPAKTTTKGRTKEHRTVSALELHPKKKVQCHTCGSFEHNSATCKLRFL</sequence>
<evidence type="ECO:0000313" key="7">
    <source>
        <dbReference type="EMBL" id="KAK1609332.1"/>
    </source>
</evidence>
<evidence type="ECO:0000313" key="8">
    <source>
        <dbReference type="Proteomes" id="UP001231189"/>
    </source>
</evidence>
<evidence type="ECO:0000256" key="2">
    <source>
        <dbReference type="ARBA" id="ARBA00022771"/>
    </source>
</evidence>
<keyword evidence="2 4" id="KW-0863">Zinc-finger</keyword>
<keyword evidence="1" id="KW-0479">Metal-binding</keyword>
<gene>
    <name evidence="7" type="ORF">QYE76_033005</name>
</gene>
<evidence type="ECO:0000259" key="6">
    <source>
        <dbReference type="PROSITE" id="PS50966"/>
    </source>
</evidence>
<dbReference type="PROSITE" id="PS50966">
    <property type="entry name" value="ZF_SWIM"/>
    <property type="match status" value="1"/>
</dbReference>
<dbReference type="EMBL" id="JAUUTY010000007">
    <property type="protein sequence ID" value="KAK1609332.1"/>
    <property type="molecule type" value="Genomic_DNA"/>
</dbReference>
<feature type="region of interest" description="Disordered" evidence="5">
    <location>
        <begin position="44"/>
        <end position="63"/>
    </location>
</feature>
<keyword evidence="8" id="KW-1185">Reference proteome</keyword>
<dbReference type="Proteomes" id="UP001231189">
    <property type="component" value="Unassembled WGS sequence"/>
</dbReference>
<evidence type="ECO:0000256" key="4">
    <source>
        <dbReference type="PROSITE-ProRule" id="PRU00325"/>
    </source>
</evidence>
<keyword evidence="3" id="KW-0862">Zinc</keyword>
<feature type="domain" description="SWIM-type" evidence="6">
    <location>
        <begin position="817"/>
        <end position="853"/>
    </location>
</feature>
<feature type="region of interest" description="Disordered" evidence="5">
    <location>
        <begin position="935"/>
        <end position="980"/>
    </location>
</feature>
<comment type="caution">
    <text evidence="7">The sequence shown here is derived from an EMBL/GenBank/DDBJ whole genome shotgun (WGS) entry which is preliminary data.</text>
</comment>
<dbReference type="Pfam" id="PF10551">
    <property type="entry name" value="MULE"/>
    <property type="match status" value="1"/>
</dbReference>
<dbReference type="SMART" id="SM00575">
    <property type="entry name" value="ZnF_PMZ"/>
    <property type="match status" value="1"/>
</dbReference>
<evidence type="ECO:0000256" key="5">
    <source>
        <dbReference type="SAM" id="MobiDB-lite"/>
    </source>
</evidence>
<dbReference type="InterPro" id="IPR018289">
    <property type="entry name" value="MULE_transposase_dom"/>
</dbReference>
<organism evidence="7 8">
    <name type="scientific">Lolium multiflorum</name>
    <name type="common">Italian ryegrass</name>
    <name type="synonym">Lolium perenne subsp. multiflorum</name>
    <dbReference type="NCBI Taxonomy" id="4521"/>
    <lineage>
        <taxon>Eukaryota</taxon>
        <taxon>Viridiplantae</taxon>
        <taxon>Streptophyta</taxon>
        <taxon>Embryophyta</taxon>
        <taxon>Tracheophyta</taxon>
        <taxon>Spermatophyta</taxon>
        <taxon>Magnoliopsida</taxon>
        <taxon>Liliopsida</taxon>
        <taxon>Poales</taxon>
        <taxon>Poaceae</taxon>
        <taxon>BOP clade</taxon>
        <taxon>Pooideae</taxon>
        <taxon>Poodae</taxon>
        <taxon>Poeae</taxon>
        <taxon>Poeae Chloroplast Group 2 (Poeae type)</taxon>
        <taxon>Loliodinae</taxon>
        <taxon>Loliinae</taxon>
        <taxon>Lolium</taxon>
    </lineage>
</organism>
<dbReference type="PANTHER" id="PTHR47718:SF4">
    <property type="entry name" value="PROTEIN FAR1-RELATED SEQUENCE"/>
    <property type="match status" value="1"/>
</dbReference>
<dbReference type="InterPro" id="IPR004330">
    <property type="entry name" value="FAR1_DNA_bnd_dom"/>
</dbReference>
<dbReference type="AlphaFoldDB" id="A0AAD8VIW8"/>
<name>A0AAD8VIW8_LOLMU</name>
<feature type="region of interest" description="Disordered" evidence="5">
    <location>
        <begin position="316"/>
        <end position="337"/>
    </location>
</feature>
<proteinExistence type="predicted"/>
<evidence type="ECO:0000256" key="1">
    <source>
        <dbReference type="ARBA" id="ARBA00022723"/>
    </source>
</evidence>
<evidence type="ECO:0000256" key="3">
    <source>
        <dbReference type="ARBA" id="ARBA00022833"/>
    </source>
</evidence>
<dbReference type="InterPro" id="IPR006564">
    <property type="entry name" value="Znf_PMZ"/>
</dbReference>
<dbReference type="PANTHER" id="PTHR47718">
    <property type="entry name" value="OS01G0519700 PROTEIN"/>
    <property type="match status" value="1"/>
</dbReference>